<feature type="chain" id="PRO_5035427047" evidence="3">
    <location>
        <begin position="20"/>
        <end position="220"/>
    </location>
</feature>
<evidence type="ECO:0000259" key="4">
    <source>
        <dbReference type="Pfam" id="PF10342"/>
    </source>
</evidence>
<evidence type="ECO:0000313" key="5">
    <source>
        <dbReference type="EMBL" id="KAH7086997.1"/>
    </source>
</evidence>
<evidence type="ECO:0000256" key="1">
    <source>
        <dbReference type="ARBA" id="ARBA00022729"/>
    </source>
</evidence>
<evidence type="ECO:0000256" key="3">
    <source>
        <dbReference type="SAM" id="SignalP"/>
    </source>
</evidence>
<dbReference type="PANTHER" id="PTHR40633:SF1">
    <property type="entry name" value="GPI ANCHORED SERINE-THREONINE RICH PROTEIN (AFU_ORTHOLOGUE AFUA_1G03630)"/>
    <property type="match status" value="1"/>
</dbReference>
<comment type="caution">
    <text evidence="5">The sequence shown here is derived from an EMBL/GenBank/DDBJ whole genome shotgun (WGS) entry which is preliminary data.</text>
</comment>
<dbReference type="AlphaFoldDB" id="A0A8K0VYM6"/>
<keyword evidence="1 3" id="KW-0732">Signal</keyword>
<dbReference type="EMBL" id="JAGMVJ010000010">
    <property type="protein sequence ID" value="KAH7086997.1"/>
    <property type="molecule type" value="Genomic_DNA"/>
</dbReference>
<feature type="signal peptide" evidence="3">
    <location>
        <begin position="1"/>
        <end position="19"/>
    </location>
</feature>
<evidence type="ECO:0000313" key="6">
    <source>
        <dbReference type="Proteomes" id="UP000813461"/>
    </source>
</evidence>
<dbReference type="InterPro" id="IPR018466">
    <property type="entry name" value="Kre9/Knh1-like_N"/>
</dbReference>
<sequence length="220" mass="21254">MRFFEIVVSGAALISSAFAVTIDSYPTAGVVAGQTYQITYSPKDAPATFVLRKGNSNALDTVGTIGTGTGGTFSWTVDKNLPNDGTYALQVIQGSDNNYSGQFPLTGGSNAPASSASAALSSALASASAAVSSVRASASSVAASLSSAAASASISPSAGTNSTVSSATLSASRTASASASRTPTGSSSGGPPQSTGAASALDASPLALIFGAVAAFAYLA</sequence>
<feature type="region of interest" description="Disordered" evidence="2">
    <location>
        <begin position="174"/>
        <end position="197"/>
    </location>
</feature>
<name>A0A8K0VYM6_9PLEO</name>
<keyword evidence="6" id="KW-1185">Reference proteome</keyword>
<accession>A0A8K0VYM6</accession>
<protein>
    <submittedName>
        <fullName evidence="5">Ser-Thr-rich glycosyl-phosphatidyl-inositol-anchored membrane family-domain-containing protein</fullName>
    </submittedName>
</protein>
<dbReference type="Proteomes" id="UP000813461">
    <property type="component" value="Unassembled WGS sequence"/>
</dbReference>
<dbReference type="PANTHER" id="PTHR40633">
    <property type="entry name" value="MATRIX PROTEIN, PUTATIVE (AFU_ORTHOLOGUE AFUA_8G05410)-RELATED"/>
    <property type="match status" value="1"/>
</dbReference>
<dbReference type="Pfam" id="PF10342">
    <property type="entry name" value="Kre9_KNH"/>
    <property type="match status" value="1"/>
</dbReference>
<evidence type="ECO:0000256" key="2">
    <source>
        <dbReference type="SAM" id="MobiDB-lite"/>
    </source>
</evidence>
<dbReference type="OrthoDB" id="5589325at2759"/>
<organism evidence="5 6">
    <name type="scientific">Paraphoma chrysanthemicola</name>
    <dbReference type="NCBI Taxonomy" id="798071"/>
    <lineage>
        <taxon>Eukaryota</taxon>
        <taxon>Fungi</taxon>
        <taxon>Dikarya</taxon>
        <taxon>Ascomycota</taxon>
        <taxon>Pezizomycotina</taxon>
        <taxon>Dothideomycetes</taxon>
        <taxon>Pleosporomycetidae</taxon>
        <taxon>Pleosporales</taxon>
        <taxon>Pleosporineae</taxon>
        <taxon>Phaeosphaeriaceae</taxon>
        <taxon>Paraphoma</taxon>
    </lineage>
</organism>
<gene>
    <name evidence="5" type="ORF">FB567DRAFT_526715</name>
</gene>
<reference evidence="5" key="1">
    <citation type="journal article" date="2021" name="Nat. Commun.">
        <title>Genetic determinants of endophytism in the Arabidopsis root mycobiome.</title>
        <authorList>
            <person name="Mesny F."/>
            <person name="Miyauchi S."/>
            <person name="Thiergart T."/>
            <person name="Pickel B."/>
            <person name="Atanasova L."/>
            <person name="Karlsson M."/>
            <person name="Huettel B."/>
            <person name="Barry K.W."/>
            <person name="Haridas S."/>
            <person name="Chen C."/>
            <person name="Bauer D."/>
            <person name="Andreopoulos W."/>
            <person name="Pangilinan J."/>
            <person name="LaButti K."/>
            <person name="Riley R."/>
            <person name="Lipzen A."/>
            <person name="Clum A."/>
            <person name="Drula E."/>
            <person name="Henrissat B."/>
            <person name="Kohler A."/>
            <person name="Grigoriev I.V."/>
            <person name="Martin F.M."/>
            <person name="Hacquard S."/>
        </authorList>
    </citation>
    <scope>NUCLEOTIDE SEQUENCE</scope>
    <source>
        <strain evidence="5">MPI-SDFR-AT-0120</strain>
    </source>
</reference>
<feature type="domain" description="Yeast cell wall synthesis Kre9/Knh1-like N-terminal" evidence="4">
    <location>
        <begin position="30"/>
        <end position="104"/>
    </location>
</feature>
<dbReference type="InterPro" id="IPR052982">
    <property type="entry name" value="SRP1/TIP1-like"/>
</dbReference>
<proteinExistence type="predicted"/>